<evidence type="ECO:0000313" key="3">
    <source>
        <dbReference type="Proteomes" id="UP000038045"/>
    </source>
</evidence>
<dbReference type="Proteomes" id="UP000038045">
    <property type="component" value="Unplaced"/>
</dbReference>
<dbReference type="InterPro" id="IPR002602">
    <property type="entry name" value="DB"/>
</dbReference>
<name>A0A0N4ZVW1_PARTI</name>
<feature type="signal peptide" evidence="1">
    <location>
        <begin position="1"/>
        <end position="20"/>
    </location>
</feature>
<dbReference type="PANTHER" id="PTHR46705:SF15">
    <property type="entry name" value="DOMAIN OF UNKNOWN FUNCTION DB DOMAIN-CONTAINING PROTEIN"/>
    <property type="match status" value="1"/>
</dbReference>
<dbReference type="STRING" id="131310.A0A0N4ZVW1"/>
<feature type="domain" description="Domain of unknown function DB" evidence="2">
    <location>
        <begin position="31"/>
        <end position="128"/>
    </location>
</feature>
<evidence type="ECO:0000313" key="4">
    <source>
        <dbReference type="WBParaSite" id="PTRK_0001274400.1"/>
    </source>
</evidence>
<sequence length="145" mass="16792">MKFLFFFSILVTFNILSLEGKKTARQKLKSCCAFFKDADKFCMKEYCDFNFYSRERIIQVVRDCKDKGKTLEQLWTCAANKHDHTKCCAKSGVPSICHPYCTANKGPPRSGAAELLCLGFMDQIRKCFRVHLEHHEIFTSQDKDN</sequence>
<evidence type="ECO:0000256" key="1">
    <source>
        <dbReference type="SAM" id="SignalP"/>
    </source>
</evidence>
<dbReference type="AlphaFoldDB" id="A0A0N4ZVW1"/>
<keyword evidence="3" id="KW-1185">Reference proteome</keyword>
<accession>A0A0N4ZVW1</accession>
<reference evidence="4" key="1">
    <citation type="submission" date="2017-02" db="UniProtKB">
        <authorList>
            <consortium name="WormBaseParasite"/>
        </authorList>
    </citation>
    <scope>IDENTIFICATION</scope>
</reference>
<protein>
    <submittedName>
        <fullName evidence="4">DB domain-containing protein</fullName>
    </submittedName>
</protein>
<evidence type="ECO:0000259" key="2">
    <source>
        <dbReference type="Pfam" id="PF01682"/>
    </source>
</evidence>
<dbReference type="PANTHER" id="PTHR46705">
    <property type="entry name" value="PROTEIN CBG09805"/>
    <property type="match status" value="1"/>
</dbReference>
<feature type="chain" id="PRO_5005892511" evidence="1">
    <location>
        <begin position="21"/>
        <end position="145"/>
    </location>
</feature>
<organism evidence="3 4">
    <name type="scientific">Parastrongyloides trichosuri</name>
    <name type="common">Possum-specific nematode worm</name>
    <dbReference type="NCBI Taxonomy" id="131310"/>
    <lineage>
        <taxon>Eukaryota</taxon>
        <taxon>Metazoa</taxon>
        <taxon>Ecdysozoa</taxon>
        <taxon>Nematoda</taxon>
        <taxon>Chromadorea</taxon>
        <taxon>Rhabditida</taxon>
        <taxon>Tylenchina</taxon>
        <taxon>Panagrolaimomorpha</taxon>
        <taxon>Strongyloidoidea</taxon>
        <taxon>Strongyloididae</taxon>
        <taxon>Parastrongyloides</taxon>
    </lineage>
</organism>
<keyword evidence="1" id="KW-0732">Signal</keyword>
<proteinExistence type="predicted"/>
<dbReference type="Pfam" id="PF01682">
    <property type="entry name" value="DB"/>
    <property type="match status" value="1"/>
</dbReference>
<dbReference type="WBParaSite" id="PTRK_0001274400.1">
    <property type="protein sequence ID" value="PTRK_0001274400.1"/>
    <property type="gene ID" value="PTRK_0001274400"/>
</dbReference>